<evidence type="ECO:0000256" key="4">
    <source>
        <dbReference type="ARBA" id="ARBA00022723"/>
    </source>
</evidence>
<keyword evidence="5 10" id="KW-0547">Nucleotide-binding</keyword>
<comment type="caution">
    <text evidence="13">The sequence shown here is derived from an EMBL/GenBank/DDBJ whole genome shotgun (WGS) entry which is preliminary data.</text>
</comment>
<feature type="domain" description="BAH" evidence="12">
    <location>
        <begin position="97"/>
        <end position="240"/>
    </location>
</feature>
<sequence>MTAPQTPRRSNRQQKLPARYGGGILISTSQTYKWPASPLHTRPAQPADFQQDETVEPGETHFYSSLIRYGPPSKPIVRTYGKQKPAKPVASGSKASETFSLGDTVLVASTNKTPSVAVITALWRVVREDDEAGDDDDPSESMRIRVHWFARPAQLGSIRQKRDALPNEIYYSLANTGVLSPQEIVMKCHVTSHAPGLRPLTSPWPATSKRAAEGEGVSEVDHFVCRSAVDIKRGLFYEFVWEAHRDHAKVAPPDDWSRWTVGVSNTVPETPKPKTRIAKRRKADPESESESESPPPSPSKRPKPTRKAPTRGRPPKKKPRTKAIPEEGFEPEPSRSSSISGSSAHPTDASDSDSDAAVEPEGSDFDLSDGIPKTPSKRKRGQTSAITTPRHKRVRNLAMPTPHSKAALRARRKKASFVVKPPPPEMNEEHYKQLQKLPKDPWLRAMHVLHVAARPNELPCREEEYARVLRSVLELVEEGSGGCIYISGVPGTGKTATVHAVVRELKRMAESNEANPFTYVEINGLKIPEPHAAYNLLWETISGHDVGADGHLSISWKEALKRLTKHLSGGASAGPGGHACVVLMDELDQLMTTKQDVVYNFFNWPTLVNSKLIVLAVANTMDLPERVMTGRVRSRLGMIRINFQPYTTAQLETIVLARLNKSREGLPAKAAEVILKDGVKFASMKVSSISGDARRVLDICRRTVELVQPNKKTAGIREVKEVISAMQNSPTAGYLQDLSLHERIMLAAVLKCVKKEGVEEVKWGDVQHQHVIYTSILTGDDDPTRKPTFAELDGVLDSLIASRAMLIEDGATAQRKPAGERKVVLNLEQIEVERVLSEIGGQMWKNALGV</sequence>
<feature type="compositionally biased region" description="Basic residues" evidence="11">
    <location>
        <begin position="300"/>
        <end position="321"/>
    </location>
</feature>
<dbReference type="Gene3D" id="2.30.30.490">
    <property type="match status" value="1"/>
</dbReference>
<feature type="compositionally biased region" description="Acidic residues" evidence="11">
    <location>
        <begin position="350"/>
        <end position="367"/>
    </location>
</feature>
<dbReference type="GO" id="GO:0046872">
    <property type="term" value="F:metal ion binding"/>
    <property type="evidence" value="ECO:0007669"/>
    <property type="project" value="UniProtKB-KW"/>
</dbReference>
<keyword evidence="4" id="KW-0479">Metal-binding</keyword>
<dbReference type="GO" id="GO:0006270">
    <property type="term" value="P:DNA replication initiation"/>
    <property type="evidence" value="ECO:0007669"/>
    <property type="project" value="TreeGrafter"/>
</dbReference>
<dbReference type="FunFam" id="3.40.50.300:FF:000199">
    <property type="entry name" value="Origin recognition complex subunit 1"/>
    <property type="match status" value="1"/>
</dbReference>
<feature type="region of interest" description="Disordered" evidence="11">
    <location>
        <begin position="250"/>
        <end position="392"/>
    </location>
</feature>
<comment type="function">
    <text evidence="10">Component of the origin recognition complex (ORC) that binds origins of replication. DNA-binding is ATP-dependent, however specific DNA sequences that define origins of replication have not been identified so far. ORC is required to assemble the pre-replication complex necessary to initiate DNA replication.</text>
</comment>
<evidence type="ECO:0000256" key="3">
    <source>
        <dbReference type="ARBA" id="ARBA00022705"/>
    </source>
</evidence>
<reference evidence="13" key="2">
    <citation type="submission" date="2020-11" db="EMBL/GenBank/DDBJ databases">
        <authorList>
            <consortium name="DOE Joint Genome Institute"/>
            <person name="Kuo A."/>
            <person name="Miyauchi S."/>
            <person name="Kiss E."/>
            <person name="Drula E."/>
            <person name="Kohler A."/>
            <person name="Sanchez-Garcia M."/>
            <person name="Andreopoulos B."/>
            <person name="Barry K.W."/>
            <person name="Bonito G."/>
            <person name="Buee M."/>
            <person name="Carver A."/>
            <person name="Chen C."/>
            <person name="Cichocki N."/>
            <person name="Clum A."/>
            <person name="Culley D."/>
            <person name="Crous P.W."/>
            <person name="Fauchery L."/>
            <person name="Girlanda M."/>
            <person name="Hayes R."/>
            <person name="Keri Z."/>
            <person name="Labutti K."/>
            <person name="Lipzen A."/>
            <person name="Lombard V."/>
            <person name="Magnuson J."/>
            <person name="Maillard F."/>
            <person name="Morin E."/>
            <person name="Murat C."/>
            <person name="Nolan M."/>
            <person name="Ohm R."/>
            <person name="Pangilinan J."/>
            <person name="Pereira M."/>
            <person name="Perotto S."/>
            <person name="Peter M."/>
            <person name="Riley R."/>
            <person name="Sitrit Y."/>
            <person name="Stielow B."/>
            <person name="Szollosi G."/>
            <person name="Zifcakova L."/>
            <person name="Stursova M."/>
            <person name="Spatafora J.W."/>
            <person name="Tedersoo L."/>
            <person name="Vaario L.-M."/>
            <person name="Yamada A."/>
            <person name="Yan M."/>
            <person name="Wang P."/>
            <person name="Xu J."/>
            <person name="Bruns T."/>
            <person name="Baldrian P."/>
            <person name="Vilgalys R."/>
            <person name="Henrissat B."/>
            <person name="Grigoriev I.V."/>
            <person name="Hibbett D."/>
            <person name="Nagy L.G."/>
            <person name="Martin F.M."/>
        </authorList>
    </citation>
    <scope>NUCLEOTIDE SEQUENCE</scope>
    <source>
        <strain evidence="13">UH-Tt-Lm1</strain>
    </source>
</reference>
<dbReference type="Gene3D" id="1.10.8.60">
    <property type="match status" value="1"/>
</dbReference>
<name>A0A9P6L5H6_9AGAM</name>
<dbReference type="AlphaFoldDB" id="A0A9P6L5H6"/>
<dbReference type="Pfam" id="PF22606">
    <property type="entry name" value="Cdc6-ORC-like_ATPase_lid"/>
    <property type="match status" value="1"/>
</dbReference>
<dbReference type="PROSITE" id="PS51038">
    <property type="entry name" value="BAH"/>
    <property type="match status" value="1"/>
</dbReference>
<dbReference type="CDD" id="cd00009">
    <property type="entry name" value="AAA"/>
    <property type="match status" value="1"/>
</dbReference>
<dbReference type="InterPro" id="IPR043151">
    <property type="entry name" value="BAH_sf"/>
</dbReference>
<keyword evidence="9 10" id="KW-0539">Nucleus</keyword>
<feature type="compositionally biased region" description="Low complexity" evidence="11">
    <location>
        <begin position="334"/>
        <end position="349"/>
    </location>
</feature>
<protein>
    <recommendedName>
        <fullName evidence="10">Origin recognition complex subunit 1</fullName>
    </recommendedName>
</protein>
<evidence type="ECO:0000256" key="9">
    <source>
        <dbReference type="ARBA" id="ARBA00023242"/>
    </source>
</evidence>
<keyword evidence="7" id="KW-0460">Magnesium</keyword>
<evidence type="ECO:0000256" key="8">
    <source>
        <dbReference type="ARBA" id="ARBA00023125"/>
    </source>
</evidence>
<keyword evidence="6 10" id="KW-0067">ATP-binding</keyword>
<dbReference type="GO" id="GO:0003688">
    <property type="term" value="F:DNA replication origin binding"/>
    <property type="evidence" value="ECO:0007669"/>
    <property type="project" value="TreeGrafter"/>
</dbReference>
<keyword evidence="13" id="KW-0378">Hydrolase</keyword>
<feature type="region of interest" description="Disordered" evidence="11">
    <location>
        <begin position="1"/>
        <end position="21"/>
    </location>
</feature>
<evidence type="ECO:0000256" key="10">
    <source>
        <dbReference type="RuleBase" id="RU365058"/>
    </source>
</evidence>
<dbReference type="PANTHER" id="PTHR10763:SF23">
    <property type="entry name" value="ORIGIN RECOGNITION COMPLEX SUBUNIT 1"/>
    <property type="match status" value="1"/>
</dbReference>
<dbReference type="GO" id="GO:0003682">
    <property type="term" value="F:chromatin binding"/>
    <property type="evidence" value="ECO:0007669"/>
    <property type="project" value="InterPro"/>
</dbReference>
<dbReference type="SUPFAM" id="SSF52540">
    <property type="entry name" value="P-loop containing nucleoside triphosphate hydrolases"/>
    <property type="match status" value="1"/>
</dbReference>
<dbReference type="GO" id="GO:0016887">
    <property type="term" value="F:ATP hydrolysis activity"/>
    <property type="evidence" value="ECO:0007669"/>
    <property type="project" value="InterPro"/>
</dbReference>
<keyword evidence="14" id="KW-1185">Reference proteome</keyword>
<dbReference type="EMBL" id="WIUZ02000011">
    <property type="protein sequence ID" value="KAF9783016.1"/>
    <property type="molecule type" value="Genomic_DNA"/>
</dbReference>
<dbReference type="InterPro" id="IPR001025">
    <property type="entry name" value="BAH_dom"/>
</dbReference>
<dbReference type="InterPro" id="IPR054425">
    <property type="entry name" value="Cdc6_ORC1-like_ATPase_lid"/>
</dbReference>
<dbReference type="Pfam" id="PF01426">
    <property type="entry name" value="BAH"/>
    <property type="match status" value="1"/>
</dbReference>
<dbReference type="SMART" id="SM00382">
    <property type="entry name" value="AAA"/>
    <property type="match status" value="1"/>
</dbReference>
<gene>
    <name evidence="13" type="ORF">BJ322DRAFT_190011</name>
</gene>
<comment type="subcellular location">
    <subcellularLocation>
        <location evidence="1 10">Nucleus</location>
    </subcellularLocation>
</comment>
<evidence type="ECO:0000313" key="14">
    <source>
        <dbReference type="Proteomes" id="UP000736335"/>
    </source>
</evidence>
<comment type="similarity">
    <text evidence="2 10">Belongs to the ORC1 family.</text>
</comment>
<dbReference type="Pfam" id="PF00004">
    <property type="entry name" value="AAA"/>
    <property type="match status" value="1"/>
</dbReference>
<dbReference type="InterPro" id="IPR050311">
    <property type="entry name" value="ORC1/CDC6"/>
</dbReference>
<dbReference type="GO" id="GO:0005664">
    <property type="term" value="C:nuclear origin of replication recognition complex"/>
    <property type="evidence" value="ECO:0007669"/>
    <property type="project" value="TreeGrafter"/>
</dbReference>
<dbReference type="Gene3D" id="3.40.50.300">
    <property type="entry name" value="P-loop containing nucleotide triphosphate hydrolases"/>
    <property type="match status" value="1"/>
</dbReference>
<dbReference type="InterPro" id="IPR003593">
    <property type="entry name" value="AAA+_ATPase"/>
</dbReference>
<evidence type="ECO:0000256" key="7">
    <source>
        <dbReference type="ARBA" id="ARBA00022842"/>
    </source>
</evidence>
<dbReference type="OrthoDB" id="1926878at2759"/>
<proteinExistence type="inferred from homology"/>
<feature type="compositionally biased region" description="Basic residues" evidence="11">
    <location>
        <begin position="273"/>
        <end position="282"/>
    </location>
</feature>
<evidence type="ECO:0000256" key="5">
    <source>
        <dbReference type="ARBA" id="ARBA00022741"/>
    </source>
</evidence>
<accession>A0A9P6L5H6</accession>
<organism evidence="13 14">
    <name type="scientific">Thelephora terrestris</name>
    <dbReference type="NCBI Taxonomy" id="56493"/>
    <lineage>
        <taxon>Eukaryota</taxon>
        <taxon>Fungi</taxon>
        <taxon>Dikarya</taxon>
        <taxon>Basidiomycota</taxon>
        <taxon>Agaricomycotina</taxon>
        <taxon>Agaricomycetes</taxon>
        <taxon>Thelephorales</taxon>
        <taxon>Thelephoraceae</taxon>
        <taxon>Thelephora</taxon>
    </lineage>
</organism>
<dbReference type="GO" id="GO:0033314">
    <property type="term" value="P:mitotic DNA replication checkpoint signaling"/>
    <property type="evidence" value="ECO:0007669"/>
    <property type="project" value="TreeGrafter"/>
</dbReference>
<keyword evidence="3 10" id="KW-0235">DNA replication</keyword>
<evidence type="ECO:0000256" key="2">
    <source>
        <dbReference type="ARBA" id="ARBA00008398"/>
    </source>
</evidence>
<evidence type="ECO:0000313" key="13">
    <source>
        <dbReference type="EMBL" id="KAF9783016.1"/>
    </source>
</evidence>
<keyword evidence="8 10" id="KW-0238">DNA-binding</keyword>
<evidence type="ECO:0000256" key="1">
    <source>
        <dbReference type="ARBA" id="ARBA00004123"/>
    </source>
</evidence>
<evidence type="ECO:0000259" key="12">
    <source>
        <dbReference type="PROSITE" id="PS51038"/>
    </source>
</evidence>
<dbReference type="InterPro" id="IPR027417">
    <property type="entry name" value="P-loop_NTPase"/>
</dbReference>
<dbReference type="PANTHER" id="PTHR10763">
    <property type="entry name" value="CELL DIVISION CONTROL PROTEIN 6-RELATED"/>
    <property type="match status" value="1"/>
</dbReference>
<dbReference type="GO" id="GO:0005524">
    <property type="term" value="F:ATP binding"/>
    <property type="evidence" value="ECO:0007669"/>
    <property type="project" value="UniProtKB-KW"/>
</dbReference>
<comment type="subunit">
    <text evidence="10">ORC is composed of six subunits.</text>
</comment>
<dbReference type="Proteomes" id="UP000736335">
    <property type="component" value="Unassembled WGS sequence"/>
</dbReference>
<reference evidence="13" key="1">
    <citation type="journal article" date="2020" name="Nat. Commun.">
        <title>Large-scale genome sequencing of mycorrhizal fungi provides insights into the early evolution of symbiotic traits.</title>
        <authorList>
            <person name="Miyauchi S."/>
            <person name="Kiss E."/>
            <person name="Kuo A."/>
            <person name="Drula E."/>
            <person name="Kohler A."/>
            <person name="Sanchez-Garcia M."/>
            <person name="Morin E."/>
            <person name="Andreopoulos B."/>
            <person name="Barry K.W."/>
            <person name="Bonito G."/>
            <person name="Buee M."/>
            <person name="Carver A."/>
            <person name="Chen C."/>
            <person name="Cichocki N."/>
            <person name="Clum A."/>
            <person name="Culley D."/>
            <person name="Crous P.W."/>
            <person name="Fauchery L."/>
            <person name="Girlanda M."/>
            <person name="Hayes R.D."/>
            <person name="Keri Z."/>
            <person name="LaButti K."/>
            <person name="Lipzen A."/>
            <person name="Lombard V."/>
            <person name="Magnuson J."/>
            <person name="Maillard F."/>
            <person name="Murat C."/>
            <person name="Nolan M."/>
            <person name="Ohm R.A."/>
            <person name="Pangilinan J."/>
            <person name="Pereira M.F."/>
            <person name="Perotto S."/>
            <person name="Peter M."/>
            <person name="Pfister S."/>
            <person name="Riley R."/>
            <person name="Sitrit Y."/>
            <person name="Stielow J.B."/>
            <person name="Szollosi G."/>
            <person name="Zifcakova L."/>
            <person name="Stursova M."/>
            <person name="Spatafora J.W."/>
            <person name="Tedersoo L."/>
            <person name="Vaario L.M."/>
            <person name="Yamada A."/>
            <person name="Yan M."/>
            <person name="Wang P."/>
            <person name="Xu J."/>
            <person name="Bruns T."/>
            <person name="Baldrian P."/>
            <person name="Vilgalys R."/>
            <person name="Dunand C."/>
            <person name="Henrissat B."/>
            <person name="Grigoriev I.V."/>
            <person name="Hibbett D."/>
            <person name="Nagy L.G."/>
            <person name="Martin F.M."/>
        </authorList>
    </citation>
    <scope>NUCLEOTIDE SEQUENCE</scope>
    <source>
        <strain evidence="13">UH-Tt-Lm1</strain>
    </source>
</reference>
<evidence type="ECO:0000256" key="11">
    <source>
        <dbReference type="SAM" id="MobiDB-lite"/>
    </source>
</evidence>
<dbReference type="InterPro" id="IPR003959">
    <property type="entry name" value="ATPase_AAA_core"/>
</dbReference>
<evidence type="ECO:0000256" key="6">
    <source>
        <dbReference type="ARBA" id="ARBA00022840"/>
    </source>
</evidence>